<accession>A0A6J3QYA6</accession>
<feature type="compositionally biased region" description="Low complexity" evidence="1">
    <location>
        <begin position="195"/>
        <end position="207"/>
    </location>
</feature>
<reference evidence="3" key="1">
    <citation type="submission" date="2025-08" db="UniProtKB">
        <authorList>
            <consortium name="RefSeq"/>
        </authorList>
    </citation>
    <scope>IDENTIFICATION</scope>
    <source>
        <tissue evidence="3">Spleen</tissue>
    </source>
</reference>
<name>A0A6J3QYA6_TURTR</name>
<feature type="compositionally biased region" description="Low complexity" evidence="1">
    <location>
        <begin position="228"/>
        <end position="238"/>
    </location>
</feature>
<evidence type="ECO:0000313" key="3">
    <source>
        <dbReference type="RefSeq" id="XP_033707500.1"/>
    </source>
</evidence>
<proteinExistence type="predicted"/>
<organism evidence="2 3">
    <name type="scientific">Tursiops truncatus</name>
    <name type="common">Atlantic bottle-nosed dolphin</name>
    <name type="synonym">Delphinus truncatus</name>
    <dbReference type="NCBI Taxonomy" id="9739"/>
    <lineage>
        <taxon>Eukaryota</taxon>
        <taxon>Metazoa</taxon>
        <taxon>Chordata</taxon>
        <taxon>Craniata</taxon>
        <taxon>Vertebrata</taxon>
        <taxon>Euteleostomi</taxon>
        <taxon>Mammalia</taxon>
        <taxon>Eutheria</taxon>
        <taxon>Laurasiatheria</taxon>
        <taxon>Artiodactyla</taxon>
        <taxon>Whippomorpha</taxon>
        <taxon>Cetacea</taxon>
        <taxon>Odontoceti</taxon>
        <taxon>Delphinidae</taxon>
        <taxon>Tursiops</taxon>
    </lineage>
</organism>
<evidence type="ECO:0000313" key="2">
    <source>
        <dbReference type="Proteomes" id="UP000245320"/>
    </source>
</evidence>
<feature type="region of interest" description="Disordered" evidence="1">
    <location>
        <begin position="316"/>
        <end position="338"/>
    </location>
</feature>
<feature type="region of interest" description="Disordered" evidence="1">
    <location>
        <begin position="157"/>
        <end position="238"/>
    </location>
</feature>
<keyword evidence="2" id="KW-1185">Reference proteome</keyword>
<feature type="compositionally biased region" description="Low complexity" evidence="1">
    <location>
        <begin position="168"/>
        <end position="178"/>
    </location>
</feature>
<dbReference type="Proteomes" id="UP000245320">
    <property type="component" value="Chromosome 2"/>
</dbReference>
<dbReference type="InParanoid" id="A0A6J3QYA6"/>
<gene>
    <name evidence="3" type="primary">LOC117311089</name>
</gene>
<dbReference type="AlphaFoldDB" id="A0A6J3QYA6"/>
<protein>
    <submittedName>
        <fullName evidence="3">Uncharacterized protein LOC117311089 isoform X1</fullName>
    </submittedName>
</protein>
<sequence length="358" mass="39353">MQSFYGKCTGANFTWSLKLVTAVLTLPKPFKWPTAPRPPPAVNVTHLYLTSQCFFLLQSSHCVEICLHVYFCYLIVRSFRARLEFMLSADRVPKLFCERMNHVLASRSSKEGKILEHWGCLRSLRDELEASVQGADSEHPGWEGCQELGPLRSLLPGSPAYPGFQRDPTSPSATAPSSDRGGQSTAPTGPRIGCLPSAPSSLPTPLAHRTSPGRGVQDAPPRPPHSAPLPARAHVAPAAARRGGAWALAFSQPRSQRALRRSTRADPVTHIRRANSLLALYLHTLTPGSRWRRQRRGTPTPGTRTRSPWKTRCGRWGAAAPPAGTAGKARTRTRTSRFEPDLPSSFVFENSWGLQMTL</sequence>
<evidence type="ECO:0000256" key="1">
    <source>
        <dbReference type="SAM" id="MobiDB-lite"/>
    </source>
</evidence>
<dbReference type="RefSeq" id="XP_033707500.1">
    <property type="nucleotide sequence ID" value="XM_033851609.1"/>
</dbReference>
<feature type="compositionally biased region" description="Low complexity" evidence="1">
    <location>
        <begin position="316"/>
        <end position="328"/>
    </location>
</feature>